<feature type="transmembrane region" description="Helical" evidence="10">
    <location>
        <begin position="58"/>
        <end position="78"/>
    </location>
</feature>
<dbReference type="AlphaFoldDB" id="A0A7J9G1E9"/>
<keyword evidence="8 10" id="KW-0472">Membrane</keyword>
<evidence type="ECO:0000256" key="8">
    <source>
        <dbReference type="ARBA" id="ARBA00023136"/>
    </source>
</evidence>
<evidence type="ECO:0000256" key="7">
    <source>
        <dbReference type="ARBA" id="ARBA00022991"/>
    </source>
</evidence>
<evidence type="ECO:0000256" key="10">
    <source>
        <dbReference type="SAM" id="Phobius"/>
    </source>
</evidence>
<keyword evidence="2" id="KW-0148">Chlorophyll</keyword>
<dbReference type="GO" id="GO:0016168">
    <property type="term" value="F:chlorophyll binding"/>
    <property type="evidence" value="ECO:0007669"/>
    <property type="project" value="UniProtKB-KW"/>
</dbReference>
<evidence type="ECO:0000256" key="3">
    <source>
        <dbReference type="ARBA" id="ARBA00022531"/>
    </source>
</evidence>
<keyword evidence="12" id="KW-1185">Reference proteome</keyword>
<keyword evidence="7" id="KW-0157">Chromophore</keyword>
<evidence type="ECO:0000256" key="9">
    <source>
        <dbReference type="ARBA" id="ARBA00023276"/>
    </source>
</evidence>
<dbReference type="InterPro" id="IPR036001">
    <property type="entry name" value="PS_II_antenna-like_sf"/>
</dbReference>
<evidence type="ECO:0000256" key="4">
    <source>
        <dbReference type="ARBA" id="ARBA00022640"/>
    </source>
</evidence>
<dbReference type="EMBL" id="JABFAD010000001">
    <property type="protein sequence ID" value="MBA0791386.1"/>
    <property type="molecule type" value="Genomic_DNA"/>
</dbReference>
<dbReference type="Pfam" id="PF00421">
    <property type="entry name" value="PSII"/>
    <property type="match status" value="1"/>
</dbReference>
<evidence type="ECO:0000313" key="11">
    <source>
        <dbReference type="EMBL" id="MBA0791386.1"/>
    </source>
</evidence>
<evidence type="ECO:0000256" key="1">
    <source>
        <dbReference type="ARBA" id="ARBA00004141"/>
    </source>
</evidence>
<keyword evidence="4" id="KW-0934">Plastid</keyword>
<name>A0A7J9G1E9_9ROSI</name>
<evidence type="ECO:0000256" key="6">
    <source>
        <dbReference type="ARBA" id="ARBA00022989"/>
    </source>
</evidence>
<reference evidence="11 12" key="1">
    <citation type="journal article" date="2019" name="Genome Biol. Evol.">
        <title>Insights into the evolution of the New World diploid cottons (Gossypium, subgenus Houzingenia) based on genome sequencing.</title>
        <authorList>
            <person name="Grover C.E."/>
            <person name="Arick M.A. 2nd"/>
            <person name="Thrash A."/>
            <person name="Conover J.L."/>
            <person name="Sanders W.S."/>
            <person name="Peterson D.G."/>
            <person name="Frelichowski J.E."/>
            <person name="Scheffler J.A."/>
            <person name="Scheffler B.E."/>
            <person name="Wendel J.F."/>
        </authorList>
    </citation>
    <scope>NUCLEOTIDE SEQUENCE [LARGE SCALE GENOMIC DNA]</scope>
    <source>
        <strain evidence="11">0</strain>
        <tissue evidence="11">Leaf</tissue>
    </source>
</reference>
<keyword evidence="5 10" id="KW-0812">Transmembrane</keyword>
<organism evidence="11 12">
    <name type="scientific">Gossypium harknessii</name>
    <dbReference type="NCBI Taxonomy" id="34285"/>
    <lineage>
        <taxon>Eukaryota</taxon>
        <taxon>Viridiplantae</taxon>
        <taxon>Streptophyta</taxon>
        <taxon>Embryophyta</taxon>
        <taxon>Tracheophyta</taxon>
        <taxon>Spermatophyta</taxon>
        <taxon>Magnoliopsida</taxon>
        <taxon>eudicotyledons</taxon>
        <taxon>Gunneridae</taxon>
        <taxon>Pentapetalae</taxon>
        <taxon>rosids</taxon>
        <taxon>malvids</taxon>
        <taxon>Malvales</taxon>
        <taxon>Malvaceae</taxon>
        <taxon>Malvoideae</taxon>
        <taxon>Gossypium</taxon>
    </lineage>
</organism>
<gene>
    <name evidence="11" type="ORF">Gohar_015965</name>
</gene>
<keyword evidence="3" id="KW-0602">Photosynthesis</keyword>
<dbReference type="InterPro" id="IPR000932">
    <property type="entry name" value="PS_antenna-like"/>
</dbReference>
<dbReference type="SUPFAM" id="SSF161077">
    <property type="entry name" value="Photosystem II antenna protein-like"/>
    <property type="match status" value="1"/>
</dbReference>
<dbReference type="OrthoDB" id="375at2759"/>
<dbReference type="GO" id="GO:0009523">
    <property type="term" value="C:photosystem II"/>
    <property type="evidence" value="ECO:0007669"/>
    <property type="project" value="UniProtKB-KW"/>
</dbReference>
<keyword evidence="9" id="KW-0604">Photosystem II</keyword>
<evidence type="ECO:0000313" key="12">
    <source>
        <dbReference type="Proteomes" id="UP000593560"/>
    </source>
</evidence>
<evidence type="ECO:0000256" key="2">
    <source>
        <dbReference type="ARBA" id="ARBA00022494"/>
    </source>
</evidence>
<keyword evidence="6 10" id="KW-1133">Transmembrane helix</keyword>
<dbReference type="Proteomes" id="UP000593560">
    <property type="component" value="Unassembled WGS sequence"/>
</dbReference>
<evidence type="ECO:0000256" key="5">
    <source>
        <dbReference type="ARBA" id="ARBA00022692"/>
    </source>
</evidence>
<sequence>MGFRLPRIVNAKPNLKRSLSFLETTMVAKGHFTVYAGEVDEKKTGYCFYSTSTLGIHLFLSGVACFGFGVFHVAGLYGPRIWVSNPYRLTGKVQPVDPVWGVEGFDPFVPR</sequence>
<comment type="caution">
    <text evidence="11">The sequence shown here is derived from an EMBL/GenBank/DDBJ whole genome shotgun (WGS) entry which is preliminary data.</text>
</comment>
<proteinExistence type="predicted"/>
<protein>
    <submittedName>
        <fullName evidence="11">Uncharacterized protein</fullName>
    </submittedName>
</protein>
<comment type="subcellular location">
    <subcellularLocation>
        <location evidence="1">Membrane</location>
        <topology evidence="1">Multi-pass membrane protein</topology>
    </subcellularLocation>
</comment>
<dbReference type="GO" id="GO:0009767">
    <property type="term" value="P:photosynthetic electron transport chain"/>
    <property type="evidence" value="ECO:0007669"/>
    <property type="project" value="InterPro"/>
</dbReference>
<accession>A0A7J9G1E9</accession>